<dbReference type="InterPro" id="IPR010315">
    <property type="entry name" value="DUF915_hydro-like"/>
</dbReference>
<dbReference type="Pfam" id="PF06028">
    <property type="entry name" value="DUF915"/>
    <property type="match status" value="1"/>
</dbReference>
<dbReference type="GO" id="GO:0016787">
    <property type="term" value="F:hydrolase activity"/>
    <property type="evidence" value="ECO:0007669"/>
    <property type="project" value="UniProtKB-KW"/>
</dbReference>
<dbReference type="EMBL" id="AZGI01000045">
    <property type="protein sequence ID" value="KRM38838.1"/>
    <property type="molecule type" value="Genomic_DNA"/>
</dbReference>
<organism evidence="2 3">
    <name type="scientific">Lactobacillus hamsteri DSM 5661 = JCM 6256</name>
    <dbReference type="NCBI Taxonomy" id="1423754"/>
    <lineage>
        <taxon>Bacteria</taxon>
        <taxon>Bacillati</taxon>
        <taxon>Bacillota</taxon>
        <taxon>Bacilli</taxon>
        <taxon>Lactobacillales</taxon>
        <taxon>Lactobacillaceae</taxon>
        <taxon>Lactobacillus</taxon>
    </lineage>
</organism>
<dbReference type="PATRIC" id="fig|1423754.3.peg.1214"/>
<feature type="region of interest" description="Disordered" evidence="1">
    <location>
        <begin position="230"/>
        <end position="252"/>
    </location>
</feature>
<sequence>MVPGSSASINRFDPLIAKLNKNNAHPHSILKIKVSKNGQLSYLGSLNRGDNEPIIVIGFENNHDGYSNIKKQAGWLDEAFYQISDTYKFNNFKAFGHSNGGLIWTYWLEHYYSDYSSEIKIKKLMTLASPFNFSENSVNRRTQMLNDFIKNKKKLPKNLVVYSLTGGRSYESDGIVPEASVAAAKYVFQNQVKSFTEMTITGDEAGHSDLPQNKQVVQLMKQYLFDKMNSQAPLTKESQKQKDRNKKKEKIK</sequence>
<dbReference type="AlphaFoldDB" id="A0A0R1YGU0"/>
<gene>
    <name evidence="2" type="ORF">FC39_GL001180</name>
</gene>
<comment type="caution">
    <text evidence="2">The sequence shown here is derived from an EMBL/GenBank/DDBJ whole genome shotgun (WGS) entry which is preliminary data.</text>
</comment>
<feature type="compositionally biased region" description="Basic residues" evidence="1">
    <location>
        <begin position="243"/>
        <end position="252"/>
    </location>
</feature>
<protein>
    <submittedName>
        <fullName evidence="2">Cell surface hydrolase</fullName>
    </submittedName>
</protein>
<dbReference type="Proteomes" id="UP000051223">
    <property type="component" value="Unassembled WGS sequence"/>
</dbReference>
<keyword evidence="3" id="KW-1185">Reference proteome</keyword>
<evidence type="ECO:0000256" key="1">
    <source>
        <dbReference type="SAM" id="MobiDB-lite"/>
    </source>
</evidence>
<name>A0A0R1YGU0_9LACO</name>
<accession>A0A0R1YGU0</accession>
<evidence type="ECO:0000313" key="3">
    <source>
        <dbReference type="Proteomes" id="UP000051223"/>
    </source>
</evidence>
<keyword evidence="2" id="KW-0378">Hydrolase</keyword>
<proteinExistence type="predicted"/>
<evidence type="ECO:0000313" key="2">
    <source>
        <dbReference type="EMBL" id="KRM38838.1"/>
    </source>
</evidence>
<dbReference type="InterPro" id="IPR029058">
    <property type="entry name" value="AB_hydrolase_fold"/>
</dbReference>
<dbReference type="SUPFAM" id="SSF53474">
    <property type="entry name" value="alpha/beta-Hydrolases"/>
    <property type="match status" value="1"/>
</dbReference>
<dbReference type="STRING" id="1423754.FC39_GL001180"/>
<reference evidence="2 3" key="1">
    <citation type="journal article" date="2015" name="Genome Announc.">
        <title>Expanding the biotechnology potential of lactobacilli through comparative genomics of 213 strains and associated genera.</title>
        <authorList>
            <person name="Sun Z."/>
            <person name="Harris H.M."/>
            <person name="McCann A."/>
            <person name="Guo C."/>
            <person name="Argimon S."/>
            <person name="Zhang W."/>
            <person name="Yang X."/>
            <person name="Jeffery I.B."/>
            <person name="Cooney J.C."/>
            <person name="Kagawa T.F."/>
            <person name="Liu W."/>
            <person name="Song Y."/>
            <person name="Salvetti E."/>
            <person name="Wrobel A."/>
            <person name="Rasinkangas P."/>
            <person name="Parkhill J."/>
            <person name="Rea M.C."/>
            <person name="O'Sullivan O."/>
            <person name="Ritari J."/>
            <person name="Douillard F.P."/>
            <person name="Paul Ross R."/>
            <person name="Yang R."/>
            <person name="Briner A.E."/>
            <person name="Felis G.E."/>
            <person name="de Vos W.M."/>
            <person name="Barrangou R."/>
            <person name="Klaenhammer T.R."/>
            <person name="Caufield P.W."/>
            <person name="Cui Y."/>
            <person name="Zhang H."/>
            <person name="O'Toole P.W."/>
        </authorList>
    </citation>
    <scope>NUCLEOTIDE SEQUENCE [LARGE SCALE GENOMIC DNA]</scope>
    <source>
        <strain evidence="2 3">DSM 5661</strain>
    </source>
</reference>
<dbReference type="Gene3D" id="3.40.50.1820">
    <property type="entry name" value="alpha/beta hydrolase"/>
    <property type="match status" value="1"/>
</dbReference>
<dbReference type="eggNOG" id="COG4814">
    <property type="taxonomic scope" value="Bacteria"/>
</dbReference>